<keyword evidence="2" id="KW-0472">Membrane</keyword>
<feature type="transmembrane region" description="Helical" evidence="2">
    <location>
        <begin position="67"/>
        <end position="88"/>
    </location>
</feature>
<dbReference type="InterPro" id="IPR052710">
    <property type="entry name" value="CAAX_protease"/>
</dbReference>
<dbReference type="PANTHER" id="PTHR36435:SF1">
    <property type="entry name" value="CAAX AMINO TERMINAL PROTEASE FAMILY PROTEIN"/>
    <property type="match status" value="1"/>
</dbReference>
<gene>
    <name evidence="4" type="ORF">FHR32_003276</name>
</gene>
<dbReference type="EMBL" id="JACHJU010000001">
    <property type="protein sequence ID" value="MBB4938971.1"/>
    <property type="molecule type" value="Genomic_DNA"/>
</dbReference>
<feature type="transmembrane region" description="Helical" evidence="2">
    <location>
        <begin position="274"/>
        <end position="293"/>
    </location>
</feature>
<dbReference type="RefSeq" id="WP_312882391.1">
    <property type="nucleotide sequence ID" value="NZ_BAABEK010000138.1"/>
</dbReference>
<name>A0A7W7W9J3_9ACTN</name>
<dbReference type="Pfam" id="PF02517">
    <property type="entry name" value="Rce1-like"/>
    <property type="match status" value="1"/>
</dbReference>
<dbReference type="GO" id="GO:0080120">
    <property type="term" value="P:CAAX-box protein maturation"/>
    <property type="evidence" value="ECO:0007669"/>
    <property type="project" value="UniProtKB-ARBA"/>
</dbReference>
<feature type="domain" description="CAAX prenyl protease 2/Lysostaphin resistance protein A-like" evidence="3">
    <location>
        <begin position="190"/>
        <end position="284"/>
    </location>
</feature>
<dbReference type="PANTHER" id="PTHR36435">
    <property type="entry name" value="SLR1288 PROTEIN"/>
    <property type="match status" value="1"/>
</dbReference>
<feature type="transmembrane region" description="Helical" evidence="2">
    <location>
        <begin position="224"/>
        <end position="243"/>
    </location>
</feature>
<protein>
    <submittedName>
        <fullName evidence="4">Membrane protease YdiL (CAAX protease family)</fullName>
    </submittedName>
</protein>
<evidence type="ECO:0000259" key="3">
    <source>
        <dbReference type="Pfam" id="PF02517"/>
    </source>
</evidence>
<dbReference type="GO" id="GO:0004175">
    <property type="term" value="F:endopeptidase activity"/>
    <property type="evidence" value="ECO:0007669"/>
    <property type="project" value="UniProtKB-ARBA"/>
</dbReference>
<dbReference type="Proteomes" id="UP000534286">
    <property type="component" value="Unassembled WGS sequence"/>
</dbReference>
<reference evidence="4 5" key="1">
    <citation type="submission" date="2020-08" db="EMBL/GenBank/DDBJ databases">
        <title>Sequencing the genomes of 1000 actinobacteria strains.</title>
        <authorList>
            <person name="Klenk H.-P."/>
        </authorList>
    </citation>
    <scope>NUCLEOTIDE SEQUENCE [LARGE SCALE GENOMIC DNA]</scope>
    <source>
        <strain evidence="4 5">DSM 43023</strain>
    </source>
</reference>
<dbReference type="GO" id="GO:0006508">
    <property type="term" value="P:proteolysis"/>
    <property type="evidence" value="ECO:0007669"/>
    <property type="project" value="UniProtKB-KW"/>
</dbReference>
<keyword evidence="5" id="KW-1185">Reference proteome</keyword>
<comment type="caution">
    <text evidence="4">The sequence shown here is derived from an EMBL/GenBank/DDBJ whole genome shotgun (WGS) entry which is preliminary data.</text>
</comment>
<dbReference type="AlphaFoldDB" id="A0A7W7W9J3"/>
<keyword evidence="2" id="KW-1133">Transmembrane helix</keyword>
<evidence type="ECO:0000313" key="5">
    <source>
        <dbReference type="Proteomes" id="UP000534286"/>
    </source>
</evidence>
<keyword evidence="4" id="KW-0645">Protease</keyword>
<keyword evidence="2" id="KW-0812">Transmembrane</keyword>
<feature type="transmembrane region" description="Helical" evidence="2">
    <location>
        <begin position="151"/>
        <end position="171"/>
    </location>
</feature>
<feature type="transmembrane region" description="Helical" evidence="2">
    <location>
        <begin position="249"/>
        <end position="267"/>
    </location>
</feature>
<feature type="transmembrane region" description="Helical" evidence="2">
    <location>
        <begin position="183"/>
        <end position="203"/>
    </location>
</feature>
<keyword evidence="4" id="KW-0378">Hydrolase</keyword>
<feature type="region of interest" description="Disordered" evidence="1">
    <location>
        <begin position="18"/>
        <end position="49"/>
    </location>
</feature>
<dbReference type="InterPro" id="IPR003675">
    <property type="entry name" value="Rce1/LyrA-like_dom"/>
</dbReference>
<evidence type="ECO:0000256" key="2">
    <source>
        <dbReference type="SAM" id="Phobius"/>
    </source>
</evidence>
<proteinExistence type="predicted"/>
<sequence length="348" mass="37249">MALPRAAAFEEAEIMTQNHTPTTPAASVSQSAGSATQLRRRGPRPVPPGVEYHRVLQSDKRRIGRGILAIVLLLVGLFGFGGIIGYVGGQIDLHVLGRHNVIAGGTEFTPIMQLGNALSIAILIPWSMFIQRWLYGVKGSSLNSVASTLRPAIIGRAVMIVFPVWAVYMAIFTAVSPYQLADWAISDLILLFVITVVVTPYQAAGEEYGLRGLVFRVAGSWGRGPRTSLVLGITVSAIVFAAIHLSTDIWLNAYYLALAVGWAFITWRTGGLETSIVMHAANNTLAFLLSLTMHTDPVSGGDRSAGVGSAVFLLPIALIAIFSAVIWIRTRKTGPARTPALEQSGFAS</sequence>
<feature type="transmembrane region" description="Helical" evidence="2">
    <location>
        <begin position="108"/>
        <end position="130"/>
    </location>
</feature>
<feature type="transmembrane region" description="Helical" evidence="2">
    <location>
        <begin position="305"/>
        <end position="328"/>
    </location>
</feature>
<accession>A0A7W7W9J3</accession>
<feature type="compositionally biased region" description="Polar residues" evidence="1">
    <location>
        <begin position="18"/>
        <end position="37"/>
    </location>
</feature>
<evidence type="ECO:0000256" key="1">
    <source>
        <dbReference type="SAM" id="MobiDB-lite"/>
    </source>
</evidence>
<organism evidence="4 5">
    <name type="scientific">Streptosporangium album</name>
    <dbReference type="NCBI Taxonomy" id="47479"/>
    <lineage>
        <taxon>Bacteria</taxon>
        <taxon>Bacillati</taxon>
        <taxon>Actinomycetota</taxon>
        <taxon>Actinomycetes</taxon>
        <taxon>Streptosporangiales</taxon>
        <taxon>Streptosporangiaceae</taxon>
        <taxon>Streptosporangium</taxon>
    </lineage>
</organism>
<evidence type="ECO:0000313" key="4">
    <source>
        <dbReference type="EMBL" id="MBB4938971.1"/>
    </source>
</evidence>